<name>A0A495A959_9BACI</name>
<dbReference type="OrthoDB" id="164847at2"/>
<keyword evidence="3" id="KW-1185">Reference proteome</keyword>
<evidence type="ECO:0000313" key="3">
    <source>
        <dbReference type="Proteomes" id="UP000269301"/>
    </source>
</evidence>
<dbReference type="AlphaFoldDB" id="A0A495A959"/>
<organism evidence="2 3">
    <name type="scientific">Oceanobacillus halophilus</name>
    <dbReference type="NCBI Taxonomy" id="930130"/>
    <lineage>
        <taxon>Bacteria</taxon>
        <taxon>Bacillati</taxon>
        <taxon>Bacillota</taxon>
        <taxon>Bacilli</taxon>
        <taxon>Bacillales</taxon>
        <taxon>Bacillaceae</taxon>
        <taxon>Oceanobacillus</taxon>
    </lineage>
</organism>
<gene>
    <name evidence="2" type="ORF">D8M06_06135</name>
</gene>
<dbReference type="Pfam" id="PF11213">
    <property type="entry name" value="DUF3006"/>
    <property type="match status" value="1"/>
</dbReference>
<protein>
    <submittedName>
        <fullName evidence="2">DUF3006 domain-containing protein</fullName>
    </submittedName>
</protein>
<feature type="region of interest" description="Disordered" evidence="1">
    <location>
        <begin position="59"/>
        <end position="86"/>
    </location>
</feature>
<sequence length="86" mass="9804">MKGILDRFEGDKAVILVEDLEKEIIVPRKELPDGVEVNTYFTLDKDGDTFQIVAIDQSKTDSQAQKSSELMEKLRSKKKGSKFKKQ</sequence>
<dbReference type="EMBL" id="RBZP01000002">
    <property type="protein sequence ID" value="RKQ35831.1"/>
    <property type="molecule type" value="Genomic_DNA"/>
</dbReference>
<evidence type="ECO:0000313" key="2">
    <source>
        <dbReference type="EMBL" id="RKQ35831.1"/>
    </source>
</evidence>
<proteinExistence type="predicted"/>
<evidence type="ECO:0000256" key="1">
    <source>
        <dbReference type="SAM" id="MobiDB-lite"/>
    </source>
</evidence>
<accession>A0A495A959</accession>
<comment type="caution">
    <text evidence="2">The sequence shown here is derived from an EMBL/GenBank/DDBJ whole genome shotgun (WGS) entry which is preliminary data.</text>
</comment>
<reference evidence="2 3" key="1">
    <citation type="journal article" date="2016" name="Int. J. Syst. Evol. Microbiol.">
        <title>Oceanobacillus halophilus sp. nov., a novel moderately halophilic bacterium from a hypersaline lake.</title>
        <authorList>
            <person name="Amoozegar M.A."/>
            <person name="Bagheri M."/>
            <person name="Makhdoumi A."/>
            <person name="Nikou M.M."/>
            <person name="Fazeli S.A.S."/>
            <person name="Schumann P."/>
            <person name="Sproer C."/>
            <person name="Sanchez-Porro C."/>
            <person name="Ventosa A."/>
        </authorList>
    </citation>
    <scope>NUCLEOTIDE SEQUENCE [LARGE SCALE GENOMIC DNA]</scope>
    <source>
        <strain evidence="2 3">DSM 23996</strain>
    </source>
</reference>
<dbReference type="Proteomes" id="UP000269301">
    <property type="component" value="Unassembled WGS sequence"/>
</dbReference>
<dbReference type="RefSeq" id="WP_121203503.1">
    <property type="nucleotide sequence ID" value="NZ_RBZP01000002.1"/>
</dbReference>
<dbReference type="InterPro" id="IPR021377">
    <property type="entry name" value="DUF3006"/>
</dbReference>
<feature type="compositionally biased region" description="Basic residues" evidence="1">
    <location>
        <begin position="75"/>
        <end position="86"/>
    </location>
</feature>